<dbReference type="Proteomes" id="UP000237347">
    <property type="component" value="Unassembled WGS sequence"/>
</dbReference>
<protein>
    <submittedName>
        <fullName evidence="1">Receptor-like serine/threonine-protein kinase</fullName>
    </submittedName>
</protein>
<evidence type="ECO:0000313" key="2">
    <source>
        <dbReference type="Proteomes" id="UP000237347"/>
    </source>
</evidence>
<dbReference type="GO" id="GO:0016301">
    <property type="term" value="F:kinase activity"/>
    <property type="evidence" value="ECO:0007669"/>
    <property type="project" value="UniProtKB-KW"/>
</dbReference>
<evidence type="ECO:0000313" key="1">
    <source>
        <dbReference type="EMBL" id="KAK7854528.1"/>
    </source>
</evidence>
<organism evidence="1 2">
    <name type="scientific">Quercus suber</name>
    <name type="common">Cork oak</name>
    <dbReference type="NCBI Taxonomy" id="58331"/>
    <lineage>
        <taxon>Eukaryota</taxon>
        <taxon>Viridiplantae</taxon>
        <taxon>Streptophyta</taxon>
        <taxon>Embryophyta</taxon>
        <taxon>Tracheophyta</taxon>
        <taxon>Spermatophyta</taxon>
        <taxon>Magnoliopsida</taxon>
        <taxon>eudicotyledons</taxon>
        <taxon>Gunneridae</taxon>
        <taxon>Pentapetalae</taxon>
        <taxon>rosids</taxon>
        <taxon>fabids</taxon>
        <taxon>Fagales</taxon>
        <taxon>Fagaceae</taxon>
        <taxon>Quercus</taxon>
    </lineage>
</organism>
<dbReference type="EMBL" id="PKMF04000054">
    <property type="protein sequence ID" value="KAK7854528.1"/>
    <property type="molecule type" value="Genomic_DNA"/>
</dbReference>
<comment type="caution">
    <text evidence="1">The sequence shown here is derived from an EMBL/GenBank/DDBJ whole genome shotgun (WGS) entry which is preliminary data.</text>
</comment>
<gene>
    <name evidence="1" type="ORF">CFP56_031875</name>
</gene>
<name>A0AAW0LU13_QUESU</name>
<sequence length="106" mass="11691">MRIAKLESSFQGSILEESESVATGFDDVIVDRSPESCVIELDSEASPENVAMVVSPEGGVNKASTLKRFFDKISLDSGKDLIGNGRKNMSSKRDWWWKQDSGGEFE</sequence>
<keyword evidence="2" id="KW-1185">Reference proteome</keyword>
<reference evidence="1 2" key="1">
    <citation type="journal article" date="2018" name="Sci. Data">
        <title>The draft genome sequence of cork oak.</title>
        <authorList>
            <person name="Ramos A.M."/>
            <person name="Usie A."/>
            <person name="Barbosa P."/>
            <person name="Barros P.M."/>
            <person name="Capote T."/>
            <person name="Chaves I."/>
            <person name="Simoes F."/>
            <person name="Abreu I."/>
            <person name="Carrasquinho I."/>
            <person name="Faro C."/>
            <person name="Guimaraes J.B."/>
            <person name="Mendonca D."/>
            <person name="Nobrega F."/>
            <person name="Rodrigues L."/>
            <person name="Saibo N.J.M."/>
            <person name="Varela M.C."/>
            <person name="Egas C."/>
            <person name="Matos J."/>
            <person name="Miguel C.M."/>
            <person name="Oliveira M.M."/>
            <person name="Ricardo C.P."/>
            <person name="Goncalves S."/>
        </authorList>
    </citation>
    <scope>NUCLEOTIDE SEQUENCE [LARGE SCALE GENOMIC DNA]</scope>
    <source>
        <strain evidence="2">cv. HL8</strain>
    </source>
</reference>
<dbReference type="AlphaFoldDB" id="A0AAW0LU13"/>
<proteinExistence type="predicted"/>
<accession>A0AAW0LU13</accession>